<dbReference type="EMBL" id="CP022743">
    <property type="protein sequence ID" value="ASU34027.1"/>
    <property type="molecule type" value="Genomic_DNA"/>
</dbReference>
<gene>
    <name evidence="5" type="ORF">MuYL_2137</name>
</gene>
<feature type="active site" description="Proton acceptor" evidence="1">
    <location>
        <position position="118"/>
    </location>
</feature>
<dbReference type="SMART" id="SM00892">
    <property type="entry name" value="Endonuclease_NS"/>
    <property type="match status" value="1"/>
</dbReference>
<dbReference type="PANTHER" id="PTHR13966">
    <property type="entry name" value="ENDONUCLEASE RELATED"/>
    <property type="match status" value="1"/>
</dbReference>
<evidence type="ECO:0000256" key="1">
    <source>
        <dbReference type="PIRSR" id="PIRSR640255-1"/>
    </source>
</evidence>
<proteinExistence type="predicted"/>
<dbReference type="PROSITE" id="PS51257">
    <property type="entry name" value="PROKAR_LIPOPROTEIN"/>
    <property type="match status" value="1"/>
</dbReference>
<feature type="domain" description="ENPP1-3/EXOG-like endonuclease/phosphodiesterase" evidence="3">
    <location>
        <begin position="56"/>
        <end position="265"/>
    </location>
</feature>
<dbReference type="Gene3D" id="3.40.570.10">
    <property type="entry name" value="Extracellular Endonuclease, subunit A"/>
    <property type="match status" value="1"/>
</dbReference>
<dbReference type="AlphaFoldDB" id="A0A223NVZ5"/>
<dbReference type="SMART" id="SM00477">
    <property type="entry name" value="NUC"/>
    <property type="match status" value="1"/>
</dbReference>
<dbReference type="Proteomes" id="UP000215002">
    <property type="component" value="Chromosome"/>
</dbReference>
<dbReference type="GO" id="GO:0004519">
    <property type="term" value="F:endonuclease activity"/>
    <property type="evidence" value="ECO:0007669"/>
    <property type="project" value="TreeGrafter"/>
</dbReference>
<evidence type="ECO:0000313" key="6">
    <source>
        <dbReference type="Proteomes" id="UP000215002"/>
    </source>
</evidence>
<dbReference type="OrthoDB" id="9811262at2"/>
<evidence type="ECO:0000313" key="5">
    <source>
        <dbReference type="EMBL" id="ASU34027.1"/>
    </source>
</evidence>
<dbReference type="GO" id="GO:0016787">
    <property type="term" value="F:hydrolase activity"/>
    <property type="evidence" value="ECO:0007669"/>
    <property type="project" value="InterPro"/>
</dbReference>
<reference evidence="5 6" key="1">
    <citation type="submission" date="2017-08" db="EMBL/GenBank/DDBJ databases">
        <title>Complete genome sequence of Mucilaginibacter sp. strain BJC16-A31.</title>
        <authorList>
            <consortium name="Henan University of Science and Technology"/>
            <person name="You X."/>
        </authorList>
    </citation>
    <scope>NUCLEOTIDE SEQUENCE [LARGE SCALE GENOMIC DNA]</scope>
    <source>
        <strain evidence="5 6">BJC16-A31</strain>
    </source>
</reference>
<evidence type="ECO:0008006" key="7">
    <source>
        <dbReference type="Google" id="ProtNLM"/>
    </source>
</evidence>
<evidence type="ECO:0000259" key="3">
    <source>
        <dbReference type="SMART" id="SM00477"/>
    </source>
</evidence>
<dbReference type="InterPro" id="IPR020821">
    <property type="entry name" value="ENPP1-3/EXOG-like_nuc-like"/>
</dbReference>
<organism evidence="5 6">
    <name type="scientific">Mucilaginibacter xinganensis</name>
    <dbReference type="NCBI Taxonomy" id="1234841"/>
    <lineage>
        <taxon>Bacteria</taxon>
        <taxon>Pseudomonadati</taxon>
        <taxon>Bacteroidota</taxon>
        <taxon>Sphingobacteriia</taxon>
        <taxon>Sphingobacteriales</taxon>
        <taxon>Sphingobacteriaceae</taxon>
        <taxon>Mucilaginibacter</taxon>
    </lineage>
</organism>
<protein>
    <recommendedName>
        <fullName evidence="7">DNA/RNA non-specific endonuclease</fullName>
    </recommendedName>
</protein>
<keyword evidence="6" id="KW-1185">Reference proteome</keyword>
<feature type="domain" description="DNA/RNA non-specific endonuclease/pyrophosphatase/phosphodiesterase" evidence="4">
    <location>
        <begin position="55"/>
        <end position="265"/>
    </location>
</feature>
<dbReference type="GO" id="GO:0046872">
    <property type="term" value="F:metal ion binding"/>
    <property type="evidence" value="ECO:0007669"/>
    <property type="project" value="UniProtKB-KW"/>
</dbReference>
<dbReference type="CDD" id="cd00091">
    <property type="entry name" value="NUC"/>
    <property type="match status" value="1"/>
</dbReference>
<sequence length="279" mass="31321">MRNSRLLKNLLAFFILTAIGCKQHEPQQTDDNNMALGNPSNASRSLLNPDNYLIDHKYYIESYNRDKGEPNWVSWHLCSKDIGTTDRLDNFRPDETLPDGWYEADNTSYRKSGFDKGHNCPSGDRTSSVDANSATFLMDNIVPQAPNNNQHTWEHLESYCRNKVKRGNEVYIIMGCYGTGGTGRKGFATAIDRGRINVPAHIWKVVVVLPDGNDDLGRIDENTQVIAIDTPNDNNLSNNWMNYTCTVKSIEAATGYNLLAALPQNIQDVLENKKFTGGN</sequence>
<accession>A0A223NVZ5</accession>
<evidence type="ECO:0000259" key="4">
    <source>
        <dbReference type="SMART" id="SM00892"/>
    </source>
</evidence>
<dbReference type="PANTHER" id="PTHR13966:SF5">
    <property type="entry name" value="ENDONUCLEASE G, MITOCHONDRIAL"/>
    <property type="match status" value="1"/>
</dbReference>
<dbReference type="SUPFAM" id="SSF54060">
    <property type="entry name" value="His-Me finger endonucleases"/>
    <property type="match status" value="1"/>
</dbReference>
<dbReference type="InterPro" id="IPR040255">
    <property type="entry name" value="Non-specific_endonuclease"/>
</dbReference>
<dbReference type="InterPro" id="IPR044925">
    <property type="entry name" value="His-Me_finger_sf"/>
</dbReference>
<dbReference type="RefSeq" id="WP_094570422.1">
    <property type="nucleotide sequence ID" value="NZ_CP022743.1"/>
</dbReference>
<feature type="binding site" evidence="2">
    <location>
        <position position="149"/>
    </location>
    <ligand>
        <name>Mg(2+)</name>
        <dbReference type="ChEBI" id="CHEBI:18420"/>
        <note>catalytic</note>
    </ligand>
</feature>
<name>A0A223NVZ5_9SPHI</name>
<dbReference type="Pfam" id="PF01223">
    <property type="entry name" value="Endonuclease_NS"/>
    <property type="match status" value="1"/>
</dbReference>
<dbReference type="InterPro" id="IPR044929">
    <property type="entry name" value="DNA/RNA_non-sp_Endonuclease_sf"/>
</dbReference>
<dbReference type="GO" id="GO:0003676">
    <property type="term" value="F:nucleic acid binding"/>
    <property type="evidence" value="ECO:0007669"/>
    <property type="project" value="InterPro"/>
</dbReference>
<dbReference type="KEGG" id="muc:MuYL_2137"/>
<dbReference type="InterPro" id="IPR001604">
    <property type="entry name" value="Endo_G_ENPP1-like_dom"/>
</dbReference>
<keyword evidence="2" id="KW-0479">Metal-binding</keyword>
<evidence type="ECO:0000256" key="2">
    <source>
        <dbReference type="PIRSR" id="PIRSR640255-2"/>
    </source>
</evidence>